<reference evidence="1" key="1">
    <citation type="submission" date="2020-03" db="EMBL/GenBank/DDBJ databases">
        <title>Ferranicluibacter endophyticum gen. nov., sp. nov., a new genus isolated from Rubus ulmifolius Schott. stem.</title>
        <authorList>
            <person name="Roca-Couso R."/>
            <person name="Flores-Felix J.D."/>
            <person name="Igual J.M."/>
            <person name="Rivas R."/>
        </authorList>
    </citation>
    <scope>NUCLEOTIDE SEQUENCE</scope>
    <source>
        <strain evidence="1">CRRU44</strain>
    </source>
</reference>
<name>A0AA43ZCI7_9HYPH</name>
<evidence type="ECO:0000313" key="2">
    <source>
        <dbReference type="Proteomes" id="UP001155840"/>
    </source>
</evidence>
<organism evidence="1 2">
    <name type="scientific">Ferranicluibacter rubi</name>
    <dbReference type="NCBI Taxonomy" id="2715133"/>
    <lineage>
        <taxon>Bacteria</taxon>
        <taxon>Pseudomonadati</taxon>
        <taxon>Pseudomonadota</taxon>
        <taxon>Alphaproteobacteria</taxon>
        <taxon>Hyphomicrobiales</taxon>
        <taxon>Rhizobiaceae</taxon>
        <taxon>Ferranicluibacter</taxon>
    </lineage>
</organism>
<dbReference type="EMBL" id="JAANCM010000002">
    <property type="protein sequence ID" value="NHT75309.1"/>
    <property type="molecule type" value="Genomic_DNA"/>
</dbReference>
<comment type="caution">
    <text evidence="1">The sequence shown here is derived from an EMBL/GenBank/DDBJ whole genome shotgun (WGS) entry which is preliminary data.</text>
</comment>
<gene>
    <name evidence="1" type="ORF">G8E10_06030</name>
</gene>
<evidence type="ECO:0000313" key="1">
    <source>
        <dbReference type="EMBL" id="NHT75309.1"/>
    </source>
</evidence>
<protein>
    <submittedName>
        <fullName evidence="1">Uncharacterized protein</fullName>
    </submittedName>
</protein>
<dbReference type="RefSeq" id="WP_165929734.1">
    <property type="nucleotide sequence ID" value="NZ_JAANCM010000002.1"/>
</dbReference>
<accession>A0AA43ZCI7</accession>
<dbReference type="AlphaFoldDB" id="A0AA43ZCI7"/>
<keyword evidence="2" id="KW-1185">Reference proteome</keyword>
<dbReference type="Proteomes" id="UP001155840">
    <property type="component" value="Unassembled WGS sequence"/>
</dbReference>
<sequence>MLKEGFDRLSAGNERELAPYEAFHLIIGMLSLLAEITGIKHVDIIIEAV</sequence>
<proteinExistence type="predicted"/>